<dbReference type="Pfam" id="PF13193">
    <property type="entry name" value="AMP-binding_C"/>
    <property type="match status" value="1"/>
</dbReference>
<accession>A0A0B6S208</accession>
<dbReference type="InterPro" id="IPR010080">
    <property type="entry name" value="Thioester_reductase-like_dom"/>
</dbReference>
<dbReference type="SUPFAM" id="SSF56801">
    <property type="entry name" value="Acetyl-CoA synthetase-like"/>
    <property type="match status" value="1"/>
</dbReference>
<dbReference type="InterPro" id="IPR000873">
    <property type="entry name" value="AMP-dep_synth/lig_dom"/>
</dbReference>
<dbReference type="InterPro" id="IPR042099">
    <property type="entry name" value="ANL_N_sf"/>
</dbReference>
<dbReference type="Proteomes" id="UP000031838">
    <property type="component" value="Chromosome 2"/>
</dbReference>
<dbReference type="InterPro" id="IPR036291">
    <property type="entry name" value="NAD(P)-bd_dom_sf"/>
</dbReference>
<dbReference type="HOGENOM" id="CLU_000022_2_17_4"/>
<dbReference type="SMART" id="SM00823">
    <property type="entry name" value="PKS_PP"/>
    <property type="match status" value="1"/>
</dbReference>
<evidence type="ECO:0000256" key="2">
    <source>
        <dbReference type="ARBA" id="ARBA00022553"/>
    </source>
</evidence>
<dbReference type="CDD" id="cd05930">
    <property type="entry name" value="A_NRPS"/>
    <property type="match status" value="1"/>
</dbReference>
<dbReference type="SUPFAM" id="SSF51735">
    <property type="entry name" value="NAD(P)-binding Rossmann-fold domains"/>
    <property type="match status" value="1"/>
</dbReference>
<gene>
    <name evidence="4" type="ORF">BGL_2c16460</name>
</gene>
<dbReference type="InterPro" id="IPR025110">
    <property type="entry name" value="AMP-bd_C"/>
</dbReference>
<dbReference type="PANTHER" id="PTHR44845:SF6">
    <property type="entry name" value="BETA-ALANINE-ACTIVATING ENZYME"/>
    <property type="match status" value="1"/>
</dbReference>
<dbReference type="AlphaFoldDB" id="A0A0B6S208"/>
<reference evidence="5" key="1">
    <citation type="submission" date="2011-03" db="EMBL/GenBank/DDBJ databases">
        <authorList>
            <person name="Voget S."/>
            <person name="Streit W.R."/>
            <person name="Jaeger K.E."/>
            <person name="Daniel R."/>
        </authorList>
    </citation>
    <scope>NUCLEOTIDE SEQUENCE [LARGE SCALE GENOMIC DNA]</scope>
    <source>
        <strain evidence="5">PG1</strain>
    </source>
</reference>
<dbReference type="KEGG" id="bgp:BGL_2c16460"/>
<dbReference type="Gene3D" id="1.10.1200.10">
    <property type="entry name" value="ACP-like"/>
    <property type="match status" value="1"/>
</dbReference>
<dbReference type="InterPro" id="IPR009081">
    <property type="entry name" value="PP-bd_ACP"/>
</dbReference>
<dbReference type="NCBIfam" id="TIGR01733">
    <property type="entry name" value="AA-adenyl-dom"/>
    <property type="match status" value="1"/>
</dbReference>
<keyword evidence="1" id="KW-0596">Phosphopantetheine</keyword>
<dbReference type="Gene3D" id="3.30.300.30">
    <property type="match status" value="1"/>
</dbReference>
<dbReference type="Gene3D" id="3.40.50.12780">
    <property type="entry name" value="N-terminal domain of ligase-like"/>
    <property type="match status" value="1"/>
</dbReference>
<sequence length="1196" mass="127767">MKAINIAIGGQTRLAARLAAELEETGHQVGIADGRDGPLREAADALLLPVPAPGPLLDAAEWWIACGEPDPALACANARPLRCEITGDAFPPRRARIAWLTEVAPGDARVVAEDTLLLEAARNGADLADTLAAAVVELLHEVTSRIARDLCEPAEAPRALPSGDLALALDLDRLAGWHASNLNTANRPGEPSLPELVSRAAATRPGTIALVAPDGVLTYRALVARAMRLAMRLAARREPPRVVAVRLDKGVALYPALVGVLGSGATCVPLDPAFPAERTRTILRESGADAIVVDAGFDPALLDGAGIELIHYDAGGEADSEADGDGGEGNHDARWPIEADAGRAARCAVAIYTSGSTGVPKGVMLSHRNIVHFCHWYRDYVSLDAASRVLQFSTVAFDASLLDMFPTWLAGALLVVPAESQRRELDALAALVAETRITHAFLPPALLAALPSCEWPSLAHLVTGGDVCDPDTIARWSAGRRLHNIYGPTECTVLATTGELRAGDSNRRIGLPITNARCYVLAAGDRPARTGEEGELCIAGAGVGLGYLGQPALSAERFVADPFGETPAATMYRTGDIACWEPDGTLRYVGRRDTQLKIRGFRVEPGEIENAALAVGLYRQCAVVADERKRIRLFAARPVDANATPEALRDALRDALAAALPDYMVPYDVTALDVFPATANGKIDRAALARLPLSRAGADAHEPPRGPLEIRLAAMWAALLELAPGEIGRDDSFFELGGHSLLVSRLMLAVKRELGGNAALARFMERPTVAALAALLTDDTLQRGANVPPRVHEDRRLPDDVRPAADQAAGEGPGALLLTGANGFLGTFLLSELVSRTSQTVYCIVRGEDDATARRRLDEAALVNGLGHLCGHPRVRVLRGELGAPRLGLADEPWRQLAAEVGVIYHNGAHVNHVYDYPFLHAENVGSTLELLRLSCLGRRKSLHFVSTLSAASAIDAAGRLPEANPSDTGPAYVNNGYNLTKWVSEHLVAEAAARGIDTTILRPGNITGHAQSGLCQPGRNRILLLLKGSIQLGYAPLASEGGQFDLSPVDCLARAIVACTLDAERSERVFHLHNPAPLDWAGYLRALAGRGYRLEFESQDSWRERLLSIDETNALFDVVAFYLDDRQDDIGDMSVIDHARTGAVLRRLGVSYPDKDERLLAAHFGYLVECGFLPPPPEPAASHEDAARRDPEPAW</sequence>
<dbReference type="Gene3D" id="3.40.50.720">
    <property type="entry name" value="NAD(P)-binding Rossmann-like Domain"/>
    <property type="match status" value="1"/>
</dbReference>
<reference evidence="4 5" key="2">
    <citation type="journal article" date="2016" name="Appl. Microbiol. Biotechnol.">
        <title>Mutations improving production and secretion of extracellular lipase by Burkholderia glumae PG1.</title>
        <authorList>
            <person name="Knapp A."/>
            <person name="Voget S."/>
            <person name="Gao R."/>
            <person name="Zaburannyi N."/>
            <person name="Krysciak D."/>
            <person name="Breuer M."/>
            <person name="Hauer B."/>
            <person name="Streit W.R."/>
            <person name="Muller R."/>
            <person name="Daniel R."/>
            <person name="Jaeger K.E."/>
        </authorList>
    </citation>
    <scope>NUCLEOTIDE SEQUENCE [LARGE SCALE GENOMIC DNA]</scope>
    <source>
        <strain evidence="4 5">PG1</strain>
    </source>
</reference>
<dbReference type="Pfam" id="PF00501">
    <property type="entry name" value="AMP-binding"/>
    <property type="match status" value="1"/>
</dbReference>
<dbReference type="PROSITE" id="PS50075">
    <property type="entry name" value="CARRIER"/>
    <property type="match status" value="1"/>
</dbReference>
<feature type="domain" description="Carrier" evidence="3">
    <location>
        <begin position="703"/>
        <end position="780"/>
    </location>
</feature>
<dbReference type="GO" id="GO:0031177">
    <property type="term" value="F:phosphopantetheine binding"/>
    <property type="evidence" value="ECO:0007669"/>
    <property type="project" value="InterPro"/>
</dbReference>
<evidence type="ECO:0000259" key="3">
    <source>
        <dbReference type="PROSITE" id="PS50075"/>
    </source>
</evidence>
<dbReference type="RefSeq" id="WP_042628105.1">
    <property type="nucleotide sequence ID" value="NZ_CP002581.1"/>
</dbReference>
<dbReference type="InterPro" id="IPR013120">
    <property type="entry name" value="FAR_NAD-bd"/>
</dbReference>
<dbReference type="InterPro" id="IPR010071">
    <property type="entry name" value="AA_adenyl_dom"/>
</dbReference>
<dbReference type="InterPro" id="IPR036736">
    <property type="entry name" value="ACP-like_sf"/>
</dbReference>
<dbReference type="InterPro" id="IPR045851">
    <property type="entry name" value="AMP-bd_C_sf"/>
</dbReference>
<dbReference type="Pfam" id="PF07993">
    <property type="entry name" value="NAD_binding_4"/>
    <property type="match status" value="1"/>
</dbReference>
<dbReference type="CDD" id="cd05235">
    <property type="entry name" value="SDR_e1"/>
    <property type="match status" value="1"/>
</dbReference>
<dbReference type="EMBL" id="CP002581">
    <property type="protein sequence ID" value="AJK49713.1"/>
    <property type="molecule type" value="Genomic_DNA"/>
</dbReference>
<keyword evidence="2" id="KW-0597">Phosphoprotein</keyword>
<keyword evidence="5" id="KW-1185">Reference proteome</keyword>
<organism evidence="4 5">
    <name type="scientific">Burkholderia plantarii</name>
    <dbReference type="NCBI Taxonomy" id="41899"/>
    <lineage>
        <taxon>Bacteria</taxon>
        <taxon>Pseudomonadati</taxon>
        <taxon>Pseudomonadota</taxon>
        <taxon>Betaproteobacteria</taxon>
        <taxon>Burkholderiales</taxon>
        <taxon>Burkholderiaceae</taxon>
        <taxon>Burkholderia</taxon>
    </lineage>
</organism>
<evidence type="ECO:0000313" key="4">
    <source>
        <dbReference type="EMBL" id="AJK49713.1"/>
    </source>
</evidence>
<dbReference type="InterPro" id="IPR020806">
    <property type="entry name" value="PKS_PP-bd"/>
</dbReference>
<dbReference type="PANTHER" id="PTHR44845">
    <property type="entry name" value="CARRIER DOMAIN-CONTAINING PROTEIN"/>
    <property type="match status" value="1"/>
</dbReference>
<evidence type="ECO:0000256" key="1">
    <source>
        <dbReference type="ARBA" id="ARBA00022450"/>
    </source>
</evidence>
<protein>
    <submittedName>
        <fullName evidence="4">Putative non-ribosomal peptide synthase</fullName>
    </submittedName>
</protein>
<proteinExistence type="predicted"/>
<dbReference type="NCBIfam" id="TIGR01746">
    <property type="entry name" value="Thioester-redct"/>
    <property type="match status" value="1"/>
</dbReference>
<dbReference type="SUPFAM" id="SSF47336">
    <property type="entry name" value="ACP-like"/>
    <property type="match status" value="1"/>
</dbReference>
<dbReference type="Pfam" id="PF00550">
    <property type="entry name" value="PP-binding"/>
    <property type="match status" value="1"/>
</dbReference>
<dbReference type="PIRSF" id="PIRSF001617">
    <property type="entry name" value="Alpha-AR"/>
    <property type="match status" value="1"/>
</dbReference>
<evidence type="ECO:0000313" key="5">
    <source>
        <dbReference type="Proteomes" id="UP000031838"/>
    </source>
</evidence>
<name>A0A0B6S208_BURPL</name>